<dbReference type="AlphaFoldDB" id="A0AAD9YLG4"/>
<evidence type="ECO:0000256" key="1">
    <source>
        <dbReference type="SAM" id="MobiDB-lite"/>
    </source>
</evidence>
<feature type="compositionally biased region" description="Polar residues" evidence="1">
    <location>
        <begin position="15"/>
        <end position="25"/>
    </location>
</feature>
<accession>A0AAD9YLG4</accession>
<gene>
    <name evidence="2" type="ORF">CKAH01_04636</name>
</gene>
<reference evidence="2" key="1">
    <citation type="submission" date="2023-02" db="EMBL/GenBank/DDBJ databases">
        <title>Colletotrichum kahawae CIFC_Que2 genome sequencing and assembly.</title>
        <authorList>
            <person name="Baroncelli R."/>
        </authorList>
    </citation>
    <scope>NUCLEOTIDE SEQUENCE</scope>
    <source>
        <strain evidence="2">CIFC_Que2</strain>
    </source>
</reference>
<comment type="caution">
    <text evidence="2">The sequence shown here is derived from an EMBL/GenBank/DDBJ whole genome shotgun (WGS) entry which is preliminary data.</text>
</comment>
<evidence type="ECO:0000313" key="2">
    <source>
        <dbReference type="EMBL" id="KAK2768068.1"/>
    </source>
</evidence>
<protein>
    <submittedName>
        <fullName evidence="2">Uncharacterized protein</fullName>
    </submittedName>
</protein>
<name>A0AAD9YLG4_COLKA</name>
<dbReference type="Proteomes" id="UP001281614">
    <property type="component" value="Unassembled WGS sequence"/>
</dbReference>
<dbReference type="EMBL" id="VYYT01000113">
    <property type="protein sequence ID" value="KAK2768068.1"/>
    <property type="molecule type" value="Genomic_DNA"/>
</dbReference>
<feature type="region of interest" description="Disordered" evidence="1">
    <location>
        <begin position="1"/>
        <end position="25"/>
    </location>
</feature>
<organism evidence="2 3">
    <name type="scientific">Colletotrichum kahawae</name>
    <name type="common">Coffee berry disease fungus</name>
    <dbReference type="NCBI Taxonomy" id="34407"/>
    <lineage>
        <taxon>Eukaryota</taxon>
        <taxon>Fungi</taxon>
        <taxon>Dikarya</taxon>
        <taxon>Ascomycota</taxon>
        <taxon>Pezizomycotina</taxon>
        <taxon>Sordariomycetes</taxon>
        <taxon>Hypocreomycetidae</taxon>
        <taxon>Glomerellales</taxon>
        <taxon>Glomerellaceae</taxon>
        <taxon>Colletotrichum</taxon>
        <taxon>Colletotrichum gloeosporioides species complex</taxon>
    </lineage>
</organism>
<feature type="compositionally biased region" description="Basic and acidic residues" evidence="1">
    <location>
        <begin position="88"/>
        <end position="103"/>
    </location>
</feature>
<keyword evidence="3" id="KW-1185">Reference proteome</keyword>
<sequence>MSAASDTGTKDAVSRQVNPSKDGTLTLQAAARRPVLIVASPIQWQAAAASLSLTLPRNEPGYPTPPPIAESTGQLSTMDDSSSWRCTGSREHSAHAAKHDGTQKRSTGSKK</sequence>
<feature type="region of interest" description="Disordered" evidence="1">
    <location>
        <begin position="55"/>
        <end position="111"/>
    </location>
</feature>
<evidence type="ECO:0000313" key="3">
    <source>
        <dbReference type="Proteomes" id="UP001281614"/>
    </source>
</evidence>
<feature type="compositionally biased region" description="Polar residues" evidence="1">
    <location>
        <begin position="71"/>
        <end position="86"/>
    </location>
</feature>
<proteinExistence type="predicted"/>